<evidence type="ECO:0000256" key="2">
    <source>
        <dbReference type="ARBA" id="ARBA00009687"/>
    </source>
</evidence>
<dbReference type="SMART" id="SM00398">
    <property type="entry name" value="HMG"/>
    <property type="match status" value="1"/>
</dbReference>
<dbReference type="PROSITE" id="PS51293">
    <property type="entry name" value="SANT"/>
    <property type="match status" value="1"/>
</dbReference>
<dbReference type="Pfam" id="PF00176">
    <property type="entry name" value="SNF2-rel_dom"/>
    <property type="match status" value="1"/>
</dbReference>
<dbReference type="SUPFAM" id="SSF101224">
    <property type="entry name" value="HAND domain of the nucleosome remodeling ATPase ISWI"/>
    <property type="match status" value="1"/>
</dbReference>
<feature type="region of interest" description="Disordered" evidence="10">
    <location>
        <begin position="111"/>
        <end position="140"/>
    </location>
</feature>
<dbReference type="SUPFAM" id="SSF47095">
    <property type="entry name" value="HMG-box"/>
    <property type="match status" value="1"/>
</dbReference>
<feature type="domain" description="SANT" evidence="14">
    <location>
        <begin position="928"/>
        <end position="980"/>
    </location>
</feature>
<comment type="caution">
    <text evidence="15">The sequence shown here is derived from an EMBL/GenBank/DDBJ whole genome shotgun (WGS) entry which is preliminary data.</text>
</comment>
<dbReference type="GO" id="GO:0031491">
    <property type="term" value="F:nucleosome binding"/>
    <property type="evidence" value="ECO:0007669"/>
    <property type="project" value="InterPro"/>
</dbReference>
<name>A0AB34IYG2_PRYPA</name>
<dbReference type="GO" id="GO:0004386">
    <property type="term" value="F:helicase activity"/>
    <property type="evidence" value="ECO:0007669"/>
    <property type="project" value="UniProtKB-KW"/>
</dbReference>
<comment type="subcellular location">
    <subcellularLocation>
        <location evidence="1">Nucleus</location>
    </subcellularLocation>
</comment>
<dbReference type="SMART" id="SM00490">
    <property type="entry name" value="HELICc"/>
    <property type="match status" value="1"/>
</dbReference>
<dbReference type="InterPro" id="IPR009071">
    <property type="entry name" value="HMG_box_dom"/>
</dbReference>
<dbReference type="InterPro" id="IPR014001">
    <property type="entry name" value="Helicase_ATP-bd"/>
</dbReference>
<dbReference type="InterPro" id="IPR001005">
    <property type="entry name" value="SANT/Myb"/>
</dbReference>
<feature type="domain" description="HMG box" evidence="11">
    <location>
        <begin position="43"/>
        <end position="109"/>
    </location>
</feature>
<dbReference type="InterPro" id="IPR049730">
    <property type="entry name" value="SNF2/RAD54-like_C"/>
</dbReference>
<evidence type="ECO:0000313" key="15">
    <source>
        <dbReference type="EMBL" id="KAL1510237.1"/>
    </source>
</evidence>
<evidence type="ECO:0000256" key="6">
    <source>
        <dbReference type="ARBA" id="ARBA00022840"/>
    </source>
</evidence>
<sequence length="1127" mass="129390">MPSKLTYAERARVRGMLADKQSAKTIAEEMDCDVSEVEALQKPKAALSSYMCFMREQRDVVCAELGTSAPNVISKVIGERWAAQEDRSRWERQAEQDSIRHAREMAVYEAELAREEEEERRKRDAAASGPSDREVERAEKRAMMQEMATARMEAPKPIKKQKVLTEEQQSLAAQNKAIEADMERSAKQRLSFLLGQSDLFKHFGLQDAEAEKAKKKKRKTEKEEDEELSKSFEPGDGGGGSTFEEKVRIHTQPELINKEHGSLRPYQIAGLNWLANLYQNGINGILADEMGLGKTLQCISLLCWLREYKNLPRPYLVLAPKSTLRNWVREFQNWAPCFKVLHFHGDKDERQRLIDEELQPDCFDVVVTSYEMVTREANAFRKFSWRYLIVDEAHRLKNEESKLSLVLRSFSSHSRLLITGTPLQNNLHELWALLNFLLPDIFKSAEEFDSWFDLKDKQVEQEVITQLHKVLRPFLLRRVKTEVEGSIPPKSELIVYTQLSAMQREQYKNILKRDMDALYQSSGAALTANKSRLMNLVMQLRKCCNHPYLFEGAEDKSLDPFGEHLITNSGKMMVLDKLLLRLKGQGSRVLIFSQMTRVLDILEDYCAMRSSHGFSYCRIDGSTNGSDRQDAIDAFNKPGSDVFIFLLSTRAGGLGINLQTADIVIIFDSDWNPQADLQAMDRAHRIGQTKEVKVFRFVTQDSIEEKVVERAELKLQMDFAVIQQGRLAEKQKALTKEEALAAVRYGADKVFRMEDEITDQDIDTILASAKNLTKERELQGAKGTLEEKAKRDLLDFSDANEFQGINYKDRALAQHGDMAFMEMMQDSMGKRERSGTSYNERDFHRAQGASSSAEKSLPKAKKIPDMKDFQLFNQKRIIELYENEYQREVKRARAIQRASEAGAPEPSIEGPTEAEIAELKERELLESQGFNEWNRSEYAKFVKACEKYGRDQLLQITEDVGTKSLDEVKIYSSAFWSRGASSIPEFEKIAKRIEEGERKIQEKARMAEALKSKVTSTENPWQTLQIKYGNNRGKLFTEDEDRFLVCMTNELGYGKWEDLKREVRRSPEFRFDWLFKSRTPPELGRRVDLLIRLIQNETKEPTARGSKKDKATIERPSSAQGTGQTED</sequence>
<dbReference type="SMART" id="SM00487">
    <property type="entry name" value="DEXDc"/>
    <property type="match status" value="1"/>
</dbReference>
<dbReference type="InterPro" id="IPR036306">
    <property type="entry name" value="ISWI_HAND-dom_sf"/>
</dbReference>
<feature type="compositionally biased region" description="Basic and acidic residues" evidence="10">
    <location>
        <begin position="119"/>
        <end position="140"/>
    </location>
</feature>
<dbReference type="InterPro" id="IPR036910">
    <property type="entry name" value="HMG_box_dom_sf"/>
</dbReference>
<keyword evidence="9" id="KW-0238">DNA-binding</keyword>
<dbReference type="GO" id="GO:0042393">
    <property type="term" value="F:histone binding"/>
    <property type="evidence" value="ECO:0007669"/>
    <property type="project" value="TreeGrafter"/>
</dbReference>
<keyword evidence="6" id="KW-0067">ATP-binding</keyword>
<feature type="region of interest" description="Disordered" evidence="10">
    <location>
        <begin position="211"/>
        <end position="241"/>
    </location>
</feature>
<dbReference type="Pfam" id="PF00271">
    <property type="entry name" value="Helicase_C"/>
    <property type="match status" value="1"/>
</dbReference>
<dbReference type="GO" id="GO:0005524">
    <property type="term" value="F:ATP binding"/>
    <property type="evidence" value="ECO:0007669"/>
    <property type="project" value="UniProtKB-KW"/>
</dbReference>
<dbReference type="InterPro" id="IPR038718">
    <property type="entry name" value="SNF2-like_sf"/>
</dbReference>
<evidence type="ECO:0000259" key="14">
    <source>
        <dbReference type="PROSITE" id="PS51293"/>
    </source>
</evidence>
<comment type="similarity">
    <text evidence="2">Belongs to the SNF2/RAD54 helicase family. ISWI subfamily.</text>
</comment>
<accession>A0AB34IYG2</accession>
<dbReference type="GO" id="GO:0005634">
    <property type="term" value="C:nucleus"/>
    <property type="evidence" value="ECO:0007669"/>
    <property type="project" value="UniProtKB-SubCell"/>
</dbReference>
<dbReference type="Proteomes" id="UP001515480">
    <property type="component" value="Unassembled WGS sequence"/>
</dbReference>
<dbReference type="CDD" id="cd18793">
    <property type="entry name" value="SF2_C_SNF"/>
    <property type="match status" value="1"/>
</dbReference>
<dbReference type="Pfam" id="PF00505">
    <property type="entry name" value="HMG_box"/>
    <property type="match status" value="1"/>
</dbReference>
<dbReference type="PROSITE" id="PS50118">
    <property type="entry name" value="HMG_BOX_2"/>
    <property type="match status" value="1"/>
</dbReference>
<dbReference type="PANTHER" id="PTHR45623">
    <property type="entry name" value="CHROMODOMAIN-HELICASE-DNA-BINDING PROTEIN 3-RELATED-RELATED"/>
    <property type="match status" value="1"/>
</dbReference>
<dbReference type="InterPro" id="IPR015195">
    <property type="entry name" value="SLIDE"/>
</dbReference>
<dbReference type="FunFam" id="3.40.50.300:FF:000082">
    <property type="entry name" value="ISWI chromatin remodeling complex ATPase ISW1"/>
    <property type="match status" value="1"/>
</dbReference>
<reference evidence="15 16" key="1">
    <citation type="journal article" date="2024" name="Science">
        <title>Giant polyketide synthase enzymes in the biosynthesis of giant marine polyether toxins.</title>
        <authorList>
            <person name="Fallon T.R."/>
            <person name="Shende V.V."/>
            <person name="Wierzbicki I.H."/>
            <person name="Pendleton A.L."/>
            <person name="Watervoot N.F."/>
            <person name="Auber R.P."/>
            <person name="Gonzalez D.J."/>
            <person name="Wisecaver J.H."/>
            <person name="Moore B.S."/>
        </authorList>
    </citation>
    <scope>NUCLEOTIDE SEQUENCE [LARGE SCALE GENOMIC DNA]</scope>
    <source>
        <strain evidence="15 16">12B1</strain>
    </source>
</reference>
<feature type="region of interest" description="Disordered" evidence="10">
    <location>
        <begin position="1098"/>
        <end position="1127"/>
    </location>
</feature>
<dbReference type="PROSITE" id="PS51194">
    <property type="entry name" value="HELICASE_CTER"/>
    <property type="match status" value="1"/>
</dbReference>
<feature type="domain" description="Helicase C-terminal" evidence="13">
    <location>
        <begin position="574"/>
        <end position="738"/>
    </location>
</feature>
<dbReference type="CDD" id="cd17997">
    <property type="entry name" value="DEXHc_SMARCA1_SMARCA5"/>
    <property type="match status" value="1"/>
</dbReference>
<dbReference type="PANTHER" id="PTHR45623:SF49">
    <property type="entry name" value="SWI_SNF-RELATED MATRIX-ASSOCIATED ACTIN-DEPENDENT REGULATOR OF CHROMATIN SUBFAMILY A MEMBER 5"/>
    <property type="match status" value="1"/>
</dbReference>
<evidence type="ECO:0000256" key="9">
    <source>
        <dbReference type="PROSITE-ProRule" id="PRU00267"/>
    </source>
</evidence>
<dbReference type="Pfam" id="PF09111">
    <property type="entry name" value="SLIDE"/>
    <property type="match status" value="1"/>
</dbReference>
<feature type="domain" description="Helicase ATP-binding" evidence="12">
    <location>
        <begin position="275"/>
        <end position="440"/>
    </location>
</feature>
<dbReference type="Gene3D" id="1.10.30.10">
    <property type="entry name" value="High mobility group box domain"/>
    <property type="match status" value="1"/>
</dbReference>
<keyword evidence="7" id="KW-0175">Coiled coil</keyword>
<dbReference type="InterPro" id="IPR044754">
    <property type="entry name" value="Isw1/2_DEXHc"/>
</dbReference>
<evidence type="ECO:0000256" key="3">
    <source>
        <dbReference type="ARBA" id="ARBA00022741"/>
    </source>
</evidence>
<dbReference type="InterPro" id="IPR000330">
    <property type="entry name" value="SNF2_N"/>
</dbReference>
<keyword evidence="3" id="KW-0547">Nucleotide-binding</keyword>
<dbReference type="PROSITE" id="PS51192">
    <property type="entry name" value="HELICASE_ATP_BIND_1"/>
    <property type="match status" value="1"/>
</dbReference>
<dbReference type="SMART" id="SM00717">
    <property type="entry name" value="SANT"/>
    <property type="match status" value="2"/>
</dbReference>
<dbReference type="InterPro" id="IPR017884">
    <property type="entry name" value="SANT_dom"/>
</dbReference>
<organism evidence="15 16">
    <name type="scientific">Prymnesium parvum</name>
    <name type="common">Toxic golden alga</name>
    <dbReference type="NCBI Taxonomy" id="97485"/>
    <lineage>
        <taxon>Eukaryota</taxon>
        <taxon>Haptista</taxon>
        <taxon>Haptophyta</taxon>
        <taxon>Prymnesiophyceae</taxon>
        <taxon>Prymnesiales</taxon>
        <taxon>Prymnesiaceae</taxon>
        <taxon>Prymnesium</taxon>
    </lineage>
</organism>
<feature type="DNA-binding region" description="HMG box" evidence="9">
    <location>
        <begin position="43"/>
        <end position="109"/>
    </location>
</feature>
<evidence type="ECO:0000313" key="16">
    <source>
        <dbReference type="Proteomes" id="UP001515480"/>
    </source>
</evidence>
<keyword evidence="8 9" id="KW-0539">Nucleus</keyword>
<feature type="compositionally biased region" description="Basic and acidic residues" evidence="10">
    <location>
        <begin position="1098"/>
        <end position="1113"/>
    </location>
</feature>
<evidence type="ECO:0000259" key="12">
    <source>
        <dbReference type="PROSITE" id="PS51192"/>
    </source>
</evidence>
<dbReference type="AlphaFoldDB" id="A0AB34IYG2"/>
<evidence type="ECO:0008006" key="17">
    <source>
        <dbReference type="Google" id="ProtNLM"/>
    </source>
</evidence>
<evidence type="ECO:0000259" key="11">
    <source>
        <dbReference type="PROSITE" id="PS50118"/>
    </source>
</evidence>
<protein>
    <recommendedName>
        <fullName evidence="17">Chromatin-remodeling complex ATPase</fullName>
    </recommendedName>
</protein>
<dbReference type="Gene3D" id="1.10.10.60">
    <property type="entry name" value="Homeodomain-like"/>
    <property type="match status" value="2"/>
</dbReference>
<dbReference type="InterPro" id="IPR001650">
    <property type="entry name" value="Helicase_C-like"/>
</dbReference>
<evidence type="ECO:0000259" key="13">
    <source>
        <dbReference type="PROSITE" id="PS51194"/>
    </source>
</evidence>
<dbReference type="GO" id="GO:0000785">
    <property type="term" value="C:chromatin"/>
    <property type="evidence" value="ECO:0007669"/>
    <property type="project" value="TreeGrafter"/>
</dbReference>
<dbReference type="Gene3D" id="3.40.50.300">
    <property type="entry name" value="P-loop containing nucleotide triphosphate hydrolases"/>
    <property type="match status" value="1"/>
</dbReference>
<dbReference type="GO" id="GO:0003677">
    <property type="term" value="F:DNA binding"/>
    <property type="evidence" value="ECO:0007669"/>
    <property type="project" value="UniProtKB-UniRule"/>
</dbReference>
<evidence type="ECO:0000256" key="5">
    <source>
        <dbReference type="ARBA" id="ARBA00022806"/>
    </source>
</evidence>
<dbReference type="Gene3D" id="3.40.50.10810">
    <property type="entry name" value="Tandem AAA-ATPase domain"/>
    <property type="match status" value="1"/>
</dbReference>
<evidence type="ECO:0000256" key="1">
    <source>
        <dbReference type="ARBA" id="ARBA00004123"/>
    </source>
</evidence>
<dbReference type="GO" id="GO:0016887">
    <property type="term" value="F:ATP hydrolysis activity"/>
    <property type="evidence" value="ECO:0007669"/>
    <property type="project" value="TreeGrafter"/>
</dbReference>
<dbReference type="GO" id="GO:0140658">
    <property type="term" value="F:ATP-dependent chromatin remodeler activity"/>
    <property type="evidence" value="ECO:0007669"/>
    <property type="project" value="TreeGrafter"/>
</dbReference>
<gene>
    <name evidence="15" type="ORF">AB1Y20_006563</name>
</gene>
<proteinExistence type="inferred from homology"/>
<dbReference type="EMBL" id="JBGBPQ010000015">
    <property type="protein sequence ID" value="KAL1510237.1"/>
    <property type="molecule type" value="Genomic_DNA"/>
</dbReference>
<evidence type="ECO:0000256" key="4">
    <source>
        <dbReference type="ARBA" id="ARBA00022801"/>
    </source>
</evidence>
<dbReference type="SUPFAM" id="SSF46689">
    <property type="entry name" value="Homeodomain-like"/>
    <property type="match status" value="2"/>
</dbReference>
<dbReference type="GO" id="GO:0034728">
    <property type="term" value="P:nucleosome organization"/>
    <property type="evidence" value="ECO:0007669"/>
    <property type="project" value="TreeGrafter"/>
</dbReference>
<keyword evidence="16" id="KW-1185">Reference proteome</keyword>
<keyword evidence="4" id="KW-0378">Hydrolase</keyword>
<keyword evidence="5" id="KW-0347">Helicase</keyword>
<feature type="compositionally biased region" description="Polar residues" evidence="10">
    <location>
        <begin position="1115"/>
        <end position="1127"/>
    </location>
</feature>
<dbReference type="InterPro" id="IPR009057">
    <property type="entry name" value="Homeodomain-like_sf"/>
</dbReference>
<dbReference type="FunFam" id="3.40.50.10810:FF:000015">
    <property type="entry name" value="lymphoid-specific helicase isoform X1"/>
    <property type="match status" value="1"/>
</dbReference>
<evidence type="ECO:0000256" key="8">
    <source>
        <dbReference type="ARBA" id="ARBA00023242"/>
    </source>
</evidence>
<dbReference type="SUPFAM" id="SSF52540">
    <property type="entry name" value="P-loop containing nucleoside triphosphate hydrolases"/>
    <property type="match status" value="2"/>
</dbReference>
<evidence type="ECO:0000256" key="10">
    <source>
        <dbReference type="SAM" id="MobiDB-lite"/>
    </source>
</evidence>
<dbReference type="InterPro" id="IPR027417">
    <property type="entry name" value="P-loop_NTPase"/>
</dbReference>
<evidence type="ECO:0000256" key="7">
    <source>
        <dbReference type="ARBA" id="ARBA00023054"/>
    </source>
</evidence>